<dbReference type="KEGG" id="phet:94292904"/>
<dbReference type="Proteomes" id="UP000674318">
    <property type="component" value="Unassembled WGS sequence"/>
</dbReference>
<feature type="compositionally biased region" description="Low complexity" evidence="2">
    <location>
        <begin position="1"/>
        <end position="10"/>
    </location>
</feature>
<keyword evidence="5" id="KW-1185">Reference proteome</keyword>
<dbReference type="SUPFAM" id="SSF47473">
    <property type="entry name" value="EF-hand"/>
    <property type="match status" value="1"/>
</dbReference>
<evidence type="ECO:0000256" key="2">
    <source>
        <dbReference type="SAM" id="MobiDB-lite"/>
    </source>
</evidence>
<dbReference type="InterPro" id="IPR002048">
    <property type="entry name" value="EF_hand_dom"/>
</dbReference>
<dbReference type="InterPro" id="IPR050230">
    <property type="entry name" value="CALM/Myosin/TropC-like"/>
</dbReference>
<proteinExistence type="predicted"/>
<evidence type="ECO:0000313" key="4">
    <source>
        <dbReference type="EMBL" id="KAG5510582.1"/>
    </source>
</evidence>
<protein>
    <recommendedName>
        <fullName evidence="3">EF-hand domain-containing protein</fullName>
    </recommendedName>
</protein>
<sequence>MSSRPKGSRSPPQPSQPPPLPPPPAANVHHASVSGFSSPIYRGVLNHGASAELQEGYRILTNGQKANFISDKDIYKTVQSCGLHTTEEEVNDLLRVVHQDERTLGLEFSEFMILMTKEIDDKSIEEMRSAFRVLDKKNTGTITKKQFAELFVSSGEHSSAEELEEFMLLAEASEEEDVVDYNKLITELAIRLNKM</sequence>
<feature type="domain" description="EF-hand" evidence="3">
    <location>
        <begin position="122"/>
        <end position="157"/>
    </location>
</feature>
<dbReference type="AlphaFoldDB" id="A0A836LJA8"/>
<feature type="compositionally biased region" description="Pro residues" evidence="2">
    <location>
        <begin position="11"/>
        <end position="25"/>
    </location>
</feature>
<keyword evidence="1" id="KW-0677">Repeat</keyword>
<dbReference type="InterPro" id="IPR011992">
    <property type="entry name" value="EF-hand-dom_pair"/>
</dbReference>
<evidence type="ECO:0000259" key="3">
    <source>
        <dbReference type="PROSITE" id="PS50222"/>
    </source>
</evidence>
<organism evidence="4 5">
    <name type="scientific">Porcisia hertigi</name>
    <dbReference type="NCBI Taxonomy" id="2761500"/>
    <lineage>
        <taxon>Eukaryota</taxon>
        <taxon>Discoba</taxon>
        <taxon>Euglenozoa</taxon>
        <taxon>Kinetoplastea</taxon>
        <taxon>Metakinetoplastina</taxon>
        <taxon>Trypanosomatida</taxon>
        <taxon>Trypanosomatidae</taxon>
        <taxon>Leishmaniinae</taxon>
        <taxon>Porcisia</taxon>
    </lineage>
</organism>
<name>A0A836LJA8_9TRYP</name>
<dbReference type="GO" id="GO:0016460">
    <property type="term" value="C:myosin II complex"/>
    <property type="evidence" value="ECO:0007669"/>
    <property type="project" value="TreeGrafter"/>
</dbReference>
<feature type="region of interest" description="Disordered" evidence="2">
    <location>
        <begin position="1"/>
        <end position="31"/>
    </location>
</feature>
<accession>A0A836LJA8</accession>
<reference evidence="4 5" key="1">
    <citation type="submission" date="2021-02" db="EMBL/GenBank/DDBJ databases">
        <title>Porcisia hertigi Genome sequencing and assembly.</title>
        <authorList>
            <person name="Almutairi H."/>
            <person name="Gatherer D."/>
        </authorList>
    </citation>
    <scope>NUCLEOTIDE SEQUENCE [LARGE SCALE GENOMIC DNA]</scope>
    <source>
        <strain evidence="4 5">C119</strain>
    </source>
</reference>
<dbReference type="PANTHER" id="PTHR23048:SF0">
    <property type="entry name" value="CALMODULIN LIKE 3"/>
    <property type="match status" value="1"/>
</dbReference>
<dbReference type="GeneID" id="94292904"/>
<gene>
    <name evidence="4" type="ORF">JKF63_06879</name>
</gene>
<comment type="caution">
    <text evidence="4">The sequence shown here is derived from an EMBL/GenBank/DDBJ whole genome shotgun (WGS) entry which is preliminary data.</text>
</comment>
<dbReference type="FunFam" id="1.10.238.10:FF:000178">
    <property type="entry name" value="Calmodulin-2 A"/>
    <property type="match status" value="1"/>
</dbReference>
<evidence type="ECO:0000256" key="1">
    <source>
        <dbReference type="ARBA" id="ARBA00022737"/>
    </source>
</evidence>
<dbReference type="Gene3D" id="1.10.238.10">
    <property type="entry name" value="EF-hand"/>
    <property type="match status" value="2"/>
</dbReference>
<dbReference type="PANTHER" id="PTHR23048">
    <property type="entry name" value="MYOSIN LIGHT CHAIN 1, 3"/>
    <property type="match status" value="1"/>
</dbReference>
<evidence type="ECO:0000313" key="5">
    <source>
        <dbReference type="Proteomes" id="UP000674318"/>
    </source>
</evidence>
<dbReference type="RefSeq" id="XP_067759186.1">
    <property type="nucleotide sequence ID" value="XM_067902827.1"/>
</dbReference>
<dbReference type="OrthoDB" id="26525at2759"/>
<dbReference type="PROSITE" id="PS50222">
    <property type="entry name" value="EF_HAND_2"/>
    <property type="match status" value="1"/>
</dbReference>
<dbReference type="EMBL" id="JAFJZO010000009">
    <property type="protein sequence ID" value="KAG5510582.1"/>
    <property type="molecule type" value="Genomic_DNA"/>
</dbReference>
<dbReference type="GO" id="GO:0005509">
    <property type="term" value="F:calcium ion binding"/>
    <property type="evidence" value="ECO:0007669"/>
    <property type="project" value="InterPro"/>
</dbReference>